<dbReference type="PROSITE" id="PS50928">
    <property type="entry name" value="ABC_TM1"/>
    <property type="match status" value="1"/>
</dbReference>
<dbReference type="InterPro" id="IPR045621">
    <property type="entry name" value="BPD_transp_1_N"/>
</dbReference>
<gene>
    <name evidence="9" type="ORF">NVS89_10515</name>
</gene>
<keyword evidence="5 7" id="KW-1133">Transmembrane helix</keyword>
<dbReference type="RefSeq" id="WP_258732649.1">
    <property type="nucleotide sequence ID" value="NZ_JANTHY010000003.1"/>
</dbReference>
<dbReference type="InterPro" id="IPR000515">
    <property type="entry name" value="MetI-like"/>
</dbReference>
<organism evidence="9 10">
    <name type="scientific">Ancylobacter mangrovi</name>
    <dbReference type="NCBI Taxonomy" id="2972472"/>
    <lineage>
        <taxon>Bacteria</taxon>
        <taxon>Pseudomonadati</taxon>
        <taxon>Pseudomonadota</taxon>
        <taxon>Alphaproteobacteria</taxon>
        <taxon>Hyphomicrobiales</taxon>
        <taxon>Xanthobacteraceae</taxon>
        <taxon>Ancylobacter</taxon>
    </lineage>
</organism>
<dbReference type="Gene3D" id="1.10.3720.10">
    <property type="entry name" value="MetI-like"/>
    <property type="match status" value="1"/>
</dbReference>
<evidence type="ECO:0000256" key="3">
    <source>
        <dbReference type="ARBA" id="ARBA00022475"/>
    </source>
</evidence>
<keyword evidence="3" id="KW-1003">Cell membrane</keyword>
<evidence type="ECO:0000313" key="10">
    <source>
        <dbReference type="Proteomes" id="UP001151088"/>
    </source>
</evidence>
<feature type="transmembrane region" description="Helical" evidence="7">
    <location>
        <begin position="131"/>
        <end position="158"/>
    </location>
</feature>
<comment type="similarity">
    <text evidence="7">Belongs to the binding-protein-dependent transport system permease family.</text>
</comment>
<dbReference type="Pfam" id="PF00528">
    <property type="entry name" value="BPD_transp_1"/>
    <property type="match status" value="1"/>
</dbReference>
<dbReference type="Pfam" id="PF19300">
    <property type="entry name" value="BPD_transp_1_N"/>
    <property type="match status" value="1"/>
</dbReference>
<protein>
    <submittedName>
        <fullName evidence="9">ABC transporter permease</fullName>
    </submittedName>
</protein>
<sequence length="326" mass="35797">MRYYIAQRLFWSVVIVFGIVVVNFVLTRIVPGDPTTALVGEFPVPQAYIDQIRHDFGLDQSIPAQLYYYLVHVAQGDLGFSFVGRQNVLPLILRRAGVTLILMLPSLTLASIIGVLIAVRAARRAGSSLNTFLTALSLAGASVPVFWLAQMLVMLFAVRLGWLPAQGMVSVRANYTGLAYFLDLLRHLILPSFCITIFYLAIVVRVARTSMLEMLHQDFVLTARAKGLSENQVVVRHVLRNALIPVITVIGYNFGYSLTGAILTETVFAWPGIGGLFVSSIHYQDFPVLSGIFLLAATAVVAANFITDILYAVVDPRVRVATLKPA</sequence>
<comment type="caution">
    <text evidence="9">The sequence shown here is derived from an EMBL/GenBank/DDBJ whole genome shotgun (WGS) entry which is preliminary data.</text>
</comment>
<dbReference type="CDD" id="cd06261">
    <property type="entry name" value="TM_PBP2"/>
    <property type="match status" value="1"/>
</dbReference>
<evidence type="ECO:0000256" key="5">
    <source>
        <dbReference type="ARBA" id="ARBA00022989"/>
    </source>
</evidence>
<dbReference type="InterPro" id="IPR035906">
    <property type="entry name" value="MetI-like_sf"/>
</dbReference>
<dbReference type="GO" id="GO:0005886">
    <property type="term" value="C:plasma membrane"/>
    <property type="evidence" value="ECO:0007669"/>
    <property type="project" value="UniProtKB-SubCell"/>
</dbReference>
<feature type="transmembrane region" description="Helical" evidence="7">
    <location>
        <begin position="96"/>
        <end position="119"/>
    </location>
</feature>
<evidence type="ECO:0000256" key="6">
    <source>
        <dbReference type="ARBA" id="ARBA00023136"/>
    </source>
</evidence>
<feature type="transmembrane region" description="Helical" evidence="7">
    <location>
        <begin position="288"/>
        <end position="314"/>
    </location>
</feature>
<accession>A0A9X2T417</accession>
<evidence type="ECO:0000256" key="1">
    <source>
        <dbReference type="ARBA" id="ARBA00004651"/>
    </source>
</evidence>
<keyword evidence="6 7" id="KW-0472">Membrane</keyword>
<dbReference type="PANTHER" id="PTHR43163">
    <property type="entry name" value="DIPEPTIDE TRANSPORT SYSTEM PERMEASE PROTEIN DPPB-RELATED"/>
    <property type="match status" value="1"/>
</dbReference>
<evidence type="ECO:0000313" key="9">
    <source>
        <dbReference type="EMBL" id="MCS0495531.1"/>
    </source>
</evidence>
<dbReference type="Proteomes" id="UP001151088">
    <property type="component" value="Unassembled WGS sequence"/>
</dbReference>
<proteinExistence type="inferred from homology"/>
<feature type="transmembrane region" description="Helical" evidence="7">
    <location>
        <begin position="188"/>
        <end position="207"/>
    </location>
</feature>
<comment type="subcellular location">
    <subcellularLocation>
        <location evidence="1 7">Cell membrane</location>
        <topology evidence="1 7">Multi-pass membrane protein</topology>
    </subcellularLocation>
</comment>
<dbReference type="GO" id="GO:0055085">
    <property type="term" value="P:transmembrane transport"/>
    <property type="evidence" value="ECO:0007669"/>
    <property type="project" value="InterPro"/>
</dbReference>
<dbReference type="PANTHER" id="PTHR43163:SF9">
    <property type="entry name" value="ABC TRANSPORTER PERMEASE PROTEIN"/>
    <property type="match status" value="1"/>
</dbReference>
<feature type="transmembrane region" description="Helical" evidence="7">
    <location>
        <begin position="242"/>
        <end position="268"/>
    </location>
</feature>
<evidence type="ECO:0000256" key="2">
    <source>
        <dbReference type="ARBA" id="ARBA00022448"/>
    </source>
</evidence>
<reference evidence="9" key="1">
    <citation type="submission" date="2022-08" db="EMBL/GenBank/DDBJ databases">
        <authorList>
            <person name="Li F."/>
        </authorList>
    </citation>
    <scope>NUCLEOTIDE SEQUENCE</scope>
    <source>
        <strain evidence="9">MQZ15Z-1</strain>
    </source>
</reference>
<name>A0A9X2T417_9HYPH</name>
<keyword evidence="4 7" id="KW-0812">Transmembrane</keyword>
<dbReference type="SUPFAM" id="SSF161098">
    <property type="entry name" value="MetI-like"/>
    <property type="match status" value="1"/>
</dbReference>
<feature type="transmembrane region" description="Helical" evidence="7">
    <location>
        <begin position="9"/>
        <end position="30"/>
    </location>
</feature>
<dbReference type="AlphaFoldDB" id="A0A9X2T417"/>
<evidence type="ECO:0000256" key="4">
    <source>
        <dbReference type="ARBA" id="ARBA00022692"/>
    </source>
</evidence>
<feature type="domain" description="ABC transmembrane type-1" evidence="8">
    <location>
        <begin position="96"/>
        <end position="311"/>
    </location>
</feature>
<evidence type="ECO:0000256" key="7">
    <source>
        <dbReference type="RuleBase" id="RU363032"/>
    </source>
</evidence>
<evidence type="ECO:0000259" key="8">
    <source>
        <dbReference type="PROSITE" id="PS50928"/>
    </source>
</evidence>
<dbReference type="EMBL" id="JANTHZ010000003">
    <property type="protein sequence ID" value="MCS0495531.1"/>
    <property type="molecule type" value="Genomic_DNA"/>
</dbReference>
<keyword evidence="2 7" id="KW-0813">Transport</keyword>
<keyword evidence="10" id="KW-1185">Reference proteome</keyword>